<dbReference type="Proteomes" id="UP000768646">
    <property type="component" value="Unassembled WGS sequence"/>
</dbReference>
<comment type="caution">
    <text evidence="1">The sequence shown here is derived from an EMBL/GenBank/DDBJ whole genome shotgun (WGS) entry which is preliminary data.</text>
</comment>
<protein>
    <submittedName>
        <fullName evidence="1">Uncharacterized protein</fullName>
    </submittedName>
</protein>
<name>A0ACB7CBY9_9ASCO</name>
<sequence>MISRKLFRNVSVSRYFSPFFLKKDFYGTKSPLMGTYTGKPDNSGIYTVTLISGDGIGPEISSSVQDIFKAAKVPIRWEEVDVTPVLIDNKTMIPESAIESINKNMVALKGPLATPIGKGHVSLNLTLRRTFSLFANVRPCRTISGCKTAYDDVDIVLIRENTEGEYSGIEHMVVDGVFQSIKLITRSACEKVLRFAFEYAQAIGRKKVTAVHKASIMKISDGLFVKTAHDISKEYPDIIFETELLDNSCLKIVSNPKLYSDKVMVMPNLYGDILSDMCSGLVGGLGLTPSANIGTNASIFEAVHGSAPDIAGQNKANPTALLLSSIMMLRHMSLHQYADKIENAIFSVLSHGENSTQDLGGQSCLLRLLPHRLLTRPDLGEGGVRLVLLSKGFDRSFCEGWEMFRQKYWANEQSRASGLGYQLSLILSHLGAIVIVIDISIKKKISNPFCHYYQCDISCVSDFKKVCLEIKKHFGIPTVLINNAAIIDGEPIETMSFEKFRRVIDVNFISHVNIVKMFLPEMKQKNEGHIHLHLPAYCASKTALVSFHESLKYELLHLNSNIKTTLVVPGQLNTTLFQNVKTPSRLLAPVLDSVYVAEKIVKAIINNSSTEIYTPLYCLILPILRCMPAKFQKIFRHINGIDKATDVITYELIVFVLTFLNFQLNNFSEKILFWCILLICSLCGIFCY</sequence>
<organism evidence="1 2">
    <name type="scientific">Pneumocystis oryctolagi</name>
    <dbReference type="NCBI Taxonomy" id="42067"/>
    <lineage>
        <taxon>Eukaryota</taxon>
        <taxon>Fungi</taxon>
        <taxon>Dikarya</taxon>
        <taxon>Ascomycota</taxon>
        <taxon>Taphrinomycotina</taxon>
        <taxon>Pneumocystomycetes</taxon>
        <taxon>Pneumocystaceae</taxon>
        <taxon>Pneumocystis</taxon>
    </lineage>
</organism>
<gene>
    <name evidence="1" type="ORF">PORY_001268</name>
</gene>
<evidence type="ECO:0000313" key="2">
    <source>
        <dbReference type="Proteomes" id="UP000768646"/>
    </source>
</evidence>
<evidence type="ECO:0000313" key="1">
    <source>
        <dbReference type="EMBL" id="KAG4305098.1"/>
    </source>
</evidence>
<keyword evidence="2" id="KW-1185">Reference proteome</keyword>
<accession>A0ACB7CBY9</accession>
<dbReference type="EMBL" id="JABTEG010000004">
    <property type="protein sequence ID" value="KAG4305098.1"/>
    <property type="molecule type" value="Genomic_DNA"/>
</dbReference>
<proteinExistence type="predicted"/>
<reference evidence="1 2" key="1">
    <citation type="journal article" date="2021" name="Commun. Biol.">
        <title>Genomic insights into the host specific adaptation of the Pneumocystis genus.</title>
        <authorList>
            <person name="Cisse O.H."/>
            <person name="Ma L."/>
            <person name="Dekker J.P."/>
            <person name="Khil P.P."/>
            <person name="Youn J.-H."/>
            <person name="Brenchley J.M."/>
            <person name="Blair R."/>
            <person name="Pahar B."/>
            <person name="Chabe M."/>
            <person name="Van Rompay K.K.A."/>
            <person name="Keesler R."/>
            <person name="Sukura A."/>
            <person name="Hirsch V."/>
            <person name="Kutty G."/>
            <person name="Liu Y."/>
            <person name="Peng L."/>
            <person name="Chen J."/>
            <person name="Song J."/>
            <person name="Weissenbacher-Lang C."/>
            <person name="Xu J."/>
            <person name="Upham N.S."/>
            <person name="Stajich J.E."/>
            <person name="Cuomo C.A."/>
            <person name="Cushion M.T."/>
            <person name="Kovacs J.A."/>
        </authorList>
    </citation>
    <scope>NUCLEOTIDE SEQUENCE [LARGE SCALE GENOMIC DNA]</scope>
    <source>
        <strain evidence="1 2">RABM</strain>
    </source>
</reference>